<organism evidence="1 2">
    <name type="scientific">Lasiodiplodia hormozganensis</name>
    <dbReference type="NCBI Taxonomy" id="869390"/>
    <lineage>
        <taxon>Eukaryota</taxon>
        <taxon>Fungi</taxon>
        <taxon>Dikarya</taxon>
        <taxon>Ascomycota</taxon>
        <taxon>Pezizomycotina</taxon>
        <taxon>Dothideomycetes</taxon>
        <taxon>Dothideomycetes incertae sedis</taxon>
        <taxon>Botryosphaeriales</taxon>
        <taxon>Botryosphaeriaceae</taxon>
        <taxon>Lasiodiplodia</taxon>
    </lineage>
</organism>
<dbReference type="Proteomes" id="UP001175001">
    <property type="component" value="Unassembled WGS sequence"/>
</dbReference>
<gene>
    <name evidence="1" type="ORF">DIS24_g11985</name>
</gene>
<protein>
    <submittedName>
        <fullName evidence="1">Uncharacterized protein</fullName>
    </submittedName>
</protein>
<sequence>MGTLINTEKLRVLYNEAESNRHEAYPTRFFNFFLQKIAFPEEEYWISSEQPPTDDPSDRKRVDLVVNYFSQDYKVRVLCFTELKRGRSAEKAIEENEDQAMYAASSYCHALGLPYVYVISAFGAKARFFSYMRDADSFNMMLAGDDPLSVADTRAYQDPDTPSGAAYWTRAIERMKRYPPTSVAGKQEAQPQWSQPNVGVWNAPTPVVASSERHVTTV</sequence>
<evidence type="ECO:0000313" key="1">
    <source>
        <dbReference type="EMBL" id="KAK0612726.1"/>
    </source>
</evidence>
<dbReference type="AlphaFoldDB" id="A0AA39TPW0"/>
<proteinExistence type="predicted"/>
<comment type="caution">
    <text evidence="1">The sequence shown here is derived from an EMBL/GenBank/DDBJ whole genome shotgun (WGS) entry which is preliminary data.</text>
</comment>
<evidence type="ECO:0000313" key="2">
    <source>
        <dbReference type="Proteomes" id="UP001175001"/>
    </source>
</evidence>
<keyword evidence="2" id="KW-1185">Reference proteome</keyword>
<dbReference type="EMBL" id="JAUJDW010000210">
    <property type="protein sequence ID" value="KAK0612726.1"/>
    <property type="molecule type" value="Genomic_DNA"/>
</dbReference>
<name>A0AA39TPW0_9PEZI</name>
<accession>A0AA39TPW0</accession>
<reference evidence="1" key="1">
    <citation type="submission" date="2023-06" db="EMBL/GenBank/DDBJ databases">
        <title>Multi-omics analyses reveal the molecular pathogenesis toolkit of Lasiodiplodia hormozganensis, a cross-kingdom pathogen.</title>
        <authorList>
            <person name="Felix C."/>
            <person name="Meneses R."/>
            <person name="Goncalves M.F.M."/>
            <person name="Tilleman L."/>
            <person name="Duarte A.S."/>
            <person name="Jorrin-Novo J.V."/>
            <person name="Van De Peer Y."/>
            <person name="Deforce D."/>
            <person name="Van Nieuwerburgh F."/>
            <person name="Esteves A.C."/>
            <person name="Alves A."/>
        </authorList>
    </citation>
    <scope>NUCLEOTIDE SEQUENCE</scope>
    <source>
        <strain evidence="1">CBS 339.90</strain>
    </source>
</reference>